<evidence type="ECO:0000313" key="4">
    <source>
        <dbReference type="Proteomes" id="UP001175226"/>
    </source>
</evidence>
<accession>A0AA39IZ92</accession>
<feature type="compositionally biased region" description="Polar residues" evidence="1">
    <location>
        <begin position="211"/>
        <end position="230"/>
    </location>
</feature>
<feature type="transmembrane region" description="Helical" evidence="2">
    <location>
        <begin position="139"/>
        <end position="157"/>
    </location>
</feature>
<feature type="region of interest" description="Disordered" evidence="1">
    <location>
        <begin position="192"/>
        <end position="230"/>
    </location>
</feature>
<dbReference type="EMBL" id="JAUEPT010000083">
    <property type="protein sequence ID" value="KAK0433240.1"/>
    <property type="molecule type" value="Genomic_DNA"/>
</dbReference>
<dbReference type="AlphaFoldDB" id="A0AA39IZ92"/>
<gene>
    <name evidence="3" type="ORF">EV421DRAFT_1997744</name>
</gene>
<evidence type="ECO:0000256" key="1">
    <source>
        <dbReference type="SAM" id="MobiDB-lite"/>
    </source>
</evidence>
<feature type="transmembrane region" description="Helical" evidence="2">
    <location>
        <begin position="33"/>
        <end position="54"/>
    </location>
</feature>
<proteinExistence type="predicted"/>
<keyword evidence="2" id="KW-0472">Membrane</keyword>
<organism evidence="3 4">
    <name type="scientific">Armillaria borealis</name>
    <dbReference type="NCBI Taxonomy" id="47425"/>
    <lineage>
        <taxon>Eukaryota</taxon>
        <taxon>Fungi</taxon>
        <taxon>Dikarya</taxon>
        <taxon>Basidiomycota</taxon>
        <taxon>Agaricomycotina</taxon>
        <taxon>Agaricomycetes</taxon>
        <taxon>Agaricomycetidae</taxon>
        <taxon>Agaricales</taxon>
        <taxon>Marasmiineae</taxon>
        <taxon>Physalacriaceae</taxon>
        <taxon>Armillaria</taxon>
    </lineage>
</organism>
<reference evidence="3" key="1">
    <citation type="submission" date="2023-06" db="EMBL/GenBank/DDBJ databases">
        <authorList>
            <consortium name="Lawrence Berkeley National Laboratory"/>
            <person name="Ahrendt S."/>
            <person name="Sahu N."/>
            <person name="Indic B."/>
            <person name="Wong-Bajracharya J."/>
            <person name="Merenyi Z."/>
            <person name="Ke H.-M."/>
            <person name="Monk M."/>
            <person name="Kocsube S."/>
            <person name="Drula E."/>
            <person name="Lipzen A."/>
            <person name="Balint B."/>
            <person name="Henrissat B."/>
            <person name="Andreopoulos B."/>
            <person name="Martin F.M."/>
            <person name="Harder C.B."/>
            <person name="Rigling D."/>
            <person name="Ford K.L."/>
            <person name="Foster G.D."/>
            <person name="Pangilinan J."/>
            <person name="Papanicolaou A."/>
            <person name="Barry K."/>
            <person name="LaButti K."/>
            <person name="Viragh M."/>
            <person name="Koriabine M."/>
            <person name="Yan M."/>
            <person name="Riley R."/>
            <person name="Champramary S."/>
            <person name="Plett K.L."/>
            <person name="Tsai I.J."/>
            <person name="Slot J."/>
            <person name="Sipos G."/>
            <person name="Plett J."/>
            <person name="Nagy L.G."/>
            <person name="Grigoriev I.V."/>
        </authorList>
    </citation>
    <scope>NUCLEOTIDE SEQUENCE</scope>
    <source>
        <strain evidence="3">FPL87.14</strain>
    </source>
</reference>
<keyword evidence="2" id="KW-0812">Transmembrane</keyword>
<dbReference type="Proteomes" id="UP001175226">
    <property type="component" value="Unassembled WGS sequence"/>
</dbReference>
<protein>
    <submittedName>
        <fullName evidence="3">Uncharacterized protein</fullName>
    </submittedName>
</protein>
<keyword evidence="2" id="KW-1133">Transmembrane helix</keyword>
<feature type="transmembrane region" description="Helical" evidence="2">
    <location>
        <begin position="94"/>
        <end position="118"/>
    </location>
</feature>
<name>A0AA39IZ92_9AGAR</name>
<keyword evidence="4" id="KW-1185">Reference proteome</keyword>
<sequence length="323" mass="35987">MTARTYLETATPELTDSEIKVLFVALDIQLNEVILNAFLYGIYTGVVAVTLWAVDMALLDCLGTNVNLASRGIVTYYDASGYNPPPQALYLENIVSWSTLYSSLILATLLWCTILIIFRILRVGGAAGRIRVYQRVIEILVESASLYSAVLVVLVVLEARNEVAGSYMENLGIAVRGIVPTILVGRVAAGHARPDDSWSESTPRSSLRFGNRSSSQNESQMSVGSGWDTSSRVRPDLEAGLEDITEVPVEEAAPTFSAHAKNYQRSLEYKTNQWNLCAHEHLSYNNQFLSDNRPIKAYMHQFCDGMYQEEPRRVFPLNPFLHP</sequence>
<evidence type="ECO:0000256" key="2">
    <source>
        <dbReference type="SAM" id="Phobius"/>
    </source>
</evidence>
<comment type="caution">
    <text evidence="3">The sequence shown here is derived from an EMBL/GenBank/DDBJ whole genome shotgun (WGS) entry which is preliminary data.</text>
</comment>
<evidence type="ECO:0000313" key="3">
    <source>
        <dbReference type="EMBL" id="KAK0433240.1"/>
    </source>
</evidence>